<organism evidence="1 2">
    <name type="scientific">Daphnia magna</name>
    <dbReference type="NCBI Taxonomy" id="35525"/>
    <lineage>
        <taxon>Eukaryota</taxon>
        <taxon>Metazoa</taxon>
        <taxon>Ecdysozoa</taxon>
        <taxon>Arthropoda</taxon>
        <taxon>Crustacea</taxon>
        <taxon>Branchiopoda</taxon>
        <taxon>Diplostraca</taxon>
        <taxon>Cladocera</taxon>
        <taxon>Anomopoda</taxon>
        <taxon>Daphniidae</taxon>
        <taxon>Daphnia</taxon>
    </lineage>
</organism>
<protein>
    <submittedName>
        <fullName evidence="1">Uncharacterized protein</fullName>
    </submittedName>
</protein>
<dbReference type="AlphaFoldDB" id="A0A162D7W4"/>
<evidence type="ECO:0000313" key="1">
    <source>
        <dbReference type="EMBL" id="KZS08114.1"/>
    </source>
</evidence>
<sequence>ILSWLCRKGEETLSRYHVTLADSLAAAKSQQREFQRFLILAQVSLKDIFFHSTNPLSFCFSDVILLCNFSIDGVNARQLIACSDKLYGCP</sequence>
<gene>
    <name evidence="1" type="ORF">APZ42_028023</name>
</gene>
<name>A0A162D7W4_9CRUS</name>
<dbReference type="OrthoDB" id="6152532at2759"/>
<dbReference type="EMBL" id="LRGB01002351">
    <property type="protein sequence ID" value="KZS08114.1"/>
    <property type="molecule type" value="Genomic_DNA"/>
</dbReference>
<feature type="non-terminal residue" evidence="1">
    <location>
        <position position="1"/>
    </location>
</feature>
<keyword evidence="2" id="KW-1185">Reference proteome</keyword>
<comment type="caution">
    <text evidence="1">The sequence shown here is derived from an EMBL/GenBank/DDBJ whole genome shotgun (WGS) entry which is preliminary data.</text>
</comment>
<reference evidence="1 2" key="1">
    <citation type="submission" date="2016-03" db="EMBL/GenBank/DDBJ databases">
        <title>EvidentialGene: Evidence-directed Construction of Genes on Genomes.</title>
        <authorList>
            <person name="Gilbert D.G."/>
            <person name="Choi J.-H."/>
            <person name="Mockaitis K."/>
            <person name="Colbourne J."/>
            <person name="Pfrender M."/>
        </authorList>
    </citation>
    <scope>NUCLEOTIDE SEQUENCE [LARGE SCALE GENOMIC DNA]</scope>
    <source>
        <strain evidence="1 2">Xinb3</strain>
        <tissue evidence="1">Complete organism</tissue>
    </source>
</reference>
<accession>A0A162D7W4</accession>
<proteinExistence type="predicted"/>
<evidence type="ECO:0000313" key="2">
    <source>
        <dbReference type="Proteomes" id="UP000076858"/>
    </source>
</evidence>
<dbReference type="Proteomes" id="UP000076858">
    <property type="component" value="Unassembled WGS sequence"/>
</dbReference>